<dbReference type="InterPro" id="IPR038666">
    <property type="entry name" value="SSP1_head-tail_sf"/>
</dbReference>
<dbReference type="Gene3D" id="2.40.10.270">
    <property type="entry name" value="Bacteriophage SPP1 head-tail adaptor protein"/>
    <property type="match status" value="1"/>
</dbReference>
<dbReference type="AlphaFoldDB" id="A0A6A0B1E6"/>
<accession>A0A6A0B1E6</accession>
<dbReference type="RefSeq" id="WP_173266584.1">
    <property type="nucleotide sequence ID" value="NZ_BLLG01000021.1"/>
</dbReference>
<name>A0A6A0B1E6_9ACTN</name>
<dbReference type="Pfam" id="PF05521">
    <property type="entry name" value="Phage_HCP"/>
    <property type="match status" value="1"/>
</dbReference>
<gene>
    <name evidence="1" type="ORF">SCWH03_51750</name>
</gene>
<reference evidence="1 2" key="1">
    <citation type="submission" date="2020-02" db="EMBL/GenBank/DDBJ databases">
        <title>Whole Genome Shotgun Sequence of Streptomyces sp. strain CWH03.</title>
        <authorList>
            <person name="Dohra H."/>
            <person name="Kodani S."/>
            <person name="Yamamura H."/>
        </authorList>
    </citation>
    <scope>NUCLEOTIDE SEQUENCE [LARGE SCALE GENOMIC DNA]</scope>
    <source>
        <strain evidence="1 2">CWH03</strain>
    </source>
</reference>
<dbReference type="InterPro" id="IPR008767">
    <property type="entry name" value="Phage_SPP1_head-tail_adaptor"/>
</dbReference>
<comment type="caution">
    <text evidence="1">The sequence shown here is derived from an EMBL/GenBank/DDBJ whole genome shotgun (WGS) entry which is preliminary data.</text>
</comment>
<evidence type="ECO:0000313" key="2">
    <source>
        <dbReference type="Proteomes" id="UP000484988"/>
    </source>
</evidence>
<dbReference type="Proteomes" id="UP000484988">
    <property type="component" value="Unassembled WGS sequence"/>
</dbReference>
<evidence type="ECO:0000313" key="1">
    <source>
        <dbReference type="EMBL" id="GFH38912.1"/>
    </source>
</evidence>
<keyword evidence="2" id="KW-1185">Reference proteome</keyword>
<organism evidence="1 2">
    <name type="scientific">Streptomyces pacificus</name>
    <dbReference type="NCBI Taxonomy" id="2705029"/>
    <lineage>
        <taxon>Bacteria</taxon>
        <taxon>Bacillati</taxon>
        <taxon>Actinomycetota</taxon>
        <taxon>Actinomycetes</taxon>
        <taxon>Kitasatosporales</taxon>
        <taxon>Streptomycetaceae</taxon>
        <taxon>Streptomyces</taxon>
    </lineage>
</organism>
<proteinExistence type="predicted"/>
<protein>
    <submittedName>
        <fullName evidence="1">Head-tail adaptor protein</fullName>
    </submittedName>
</protein>
<dbReference type="EMBL" id="BLLG01000021">
    <property type="protein sequence ID" value="GFH38912.1"/>
    <property type="molecule type" value="Genomic_DNA"/>
</dbReference>
<sequence>MSRVGRYLTRRLEVWRIVAVPDGAGGEETGLVLQGTVRAKVDQPSPAERLVAAQSGSRHSHDIWLLPTADVRRGDELRGTDRLGQAQVFRVQSVVQPSRPVYSKAFVELTQQEGA</sequence>